<keyword evidence="2" id="KW-0813">Transport</keyword>
<comment type="similarity">
    <text evidence="1">Belongs to the bacterial solute-binding protein 1 family.</text>
</comment>
<evidence type="ECO:0000256" key="3">
    <source>
        <dbReference type="SAM" id="MobiDB-lite"/>
    </source>
</evidence>
<dbReference type="Proteomes" id="UP000266841">
    <property type="component" value="Unassembled WGS sequence"/>
</dbReference>
<dbReference type="eggNOG" id="ENOG502SE8U">
    <property type="taxonomic scope" value="Eukaryota"/>
</dbReference>
<feature type="region of interest" description="Disordered" evidence="3">
    <location>
        <begin position="1072"/>
        <end position="1096"/>
    </location>
</feature>
<keyword evidence="5" id="KW-0732">Signal</keyword>
<organism evidence="6 7">
    <name type="scientific">Thalassiosira oceanica</name>
    <name type="common">Marine diatom</name>
    <dbReference type="NCBI Taxonomy" id="159749"/>
    <lineage>
        <taxon>Eukaryota</taxon>
        <taxon>Sar</taxon>
        <taxon>Stramenopiles</taxon>
        <taxon>Ochrophyta</taxon>
        <taxon>Bacillariophyta</taxon>
        <taxon>Coscinodiscophyceae</taxon>
        <taxon>Thalassiosirophycidae</taxon>
        <taxon>Thalassiosirales</taxon>
        <taxon>Thalassiosiraceae</taxon>
        <taxon>Thalassiosira</taxon>
    </lineage>
</organism>
<dbReference type="AlphaFoldDB" id="K0RR55"/>
<evidence type="ECO:0000313" key="6">
    <source>
        <dbReference type="EMBL" id="EJK49147.1"/>
    </source>
</evidence>
<proteinExistence type="inferred from homology"/>
<feature type="compositionally biased region" description="Low complexity" evidence="3">
    <location>
        <begin position="1072"/>
        <end position="1085"/>
    </location>
</feature>
<keyword evidence="4" id="KW-1133">Transmembrane helix</keyword>
<evidence type="ECO:0000256" key="4">
    <source>
        <dbReference type="SAM" id="Phobius"/>
    </source>
</evidence>
<evidence type="ECO:0000313" key="7">
    <source>
        <dbReference type="Proteomes" id="UP000266841"/>
    </source>
</evidence>
<keyword evidence="4" id="KW-0472">Membrane</keyword>
<feature type="chain" id="PRO_5003836462" evidence="5">
    <location>
        <begin position="23"/>
        <end position="1096"/>
    </location>
</feature>
<reference evidence="6 7" key="1">
    <citation type="journal article" date="2012" name="Genome Biol.">
        <title>Genome and low-iron response of an oceanic diatom adapted to chronic iron limitation.</title>
        <authorList>
            <person name="Lommer M."/>
            <person name="Specht M."/>
            <person name="Roy A.S."/>
            <person name="Kraemer L."/>
            <person name="Andreson R."/>
            <person name="Gutowska M.A."/>
            <person name="Wolf J."/>
            <person name="Bergner S.V."/>
            <person name="Schilhabel M.B."/>
            <person name="Klostermeier U.C."/>
            <person name="Beiko R.G."/>
            <person name="Rosenstiel P."/>
            <person name="Hippler M."/>
            <person name="Laroche J."/>
        </authorList>
    </citation>
    <scope>NUCLEOTIDE SEQUENCE [LARGE SCALE GENOMIC DNA]</scope>
    <source>
        <strain evidence="6 7">CCMP1005</strain>
    </source>
</reference>
<dbReference type="Gene3D" id="3.40.190.10">
    <property type="entry name" value="Periplasmic binding protein-like II"/>
    <property type="match status" value="1"/>
</dbReference>
<accession>K0RR55</accession>
<evidence type="ECO:0000256" key="2">
    <source>
        <dbReference type="ARBA" id="ARBA00022448"/>
    </source>
</evidence>
<dbReference type="InterPro" id="IPR050490">
    <property type="entry name" value="Bact_solute-bd_prot1"/>
</dbReference>
<evidence type="ECO:0000256" key="1">
    <source>
        <dbReference type="ARBA" id="ARBA00008520"/>
    </source>
</evidence>
<dbReference type="OMA" id="DIEWENT"/>
<protein>
    <submittedName>
        <fullName evidence="6">Uncharacterized protein</fullName>
    </submittedName>
</protein>
<dbReference type="EMBL" id="AGNL01045073">
    <property type="protein sequence ID" value="EJK49147.1"/>
    <property type="molecule type" value="Genomic_DNA"/>
</dbReference>
<dbReference type="PANTHER" id="PTHR43649">
    <property type="entry name" value="ARABINOSE-BINDING PROTEIN-RELATED"/>
    <property type="match status" value="1"/>
</dbReference>
<feature type="transmembrane region" description="Helical" evidence="4">
    <location>
        <begin position="650"/>
        <end position="676"/>
    </location>
</feature>
<comment type="caution">
    <text evidence="6">The sequence shown here is derived from an EMBL/GenBank/DDBJ whole genome shotgun (WGS) entry which is preliminary data.</text>
</comment>
<dbReference type="PANTHER" id="PTHR43649:SF29">
    <property type="entry name" value="OSMOPROTECTIVE COMPOUNDS-BINDING PROTEIN GGTB"/>
    <property type="match status" value="1"/>
</dbReference>
<name>K0RR55_THAOC</name>
<dbReference type="SUPFAM" id="SSF53850">
    <property type="entry name" value="Periplasmic binding protein-like II"/>
    <property type="match status" value="1"/>
</dbReference>
<keyword evidence="4" id="KW-0812">Transmembrane</keyword>
<feature type="signal peptide" evidence="5">
    <location>
        <begin position="1"/>
        <end position="22"/>
    </location>
</feature>
<keyword evidence="7" id="KW-1185">Reference proteome</keyword>
<gene>
    <name evidence="6" type="ORF">THAOC_32009</name>
</gene>
<sequence length="1096" mass="122593">MAKRFRALAVMATVITAHSAVASSESETYHLRASKKIVPRVLQEQTGEAVVVTDTTTSKCSEEWKAANCDLYCNTDFLKDKCCMYHDQTASMLTIEFPHNLAIYARKDMFEDCTGANLAFTPYQVQGTGAFRPLFEVGEGAREDATSAGVYDSYMTQAMSVYTFANEVEDLSPRVAATPEMKWTDILPVVRRMGATTEKQISVPFDLDFVSLLLRDDLRDAYEKETGSKTPRTWEEFADYTEYWHGKDLNGDGEPDFGICSLNGAGPGGPQAMLMAIASSKLQYQGSMTGTWFELDNPDAVPLFENEAFYQAAELTRRLWMHSIDDQPGGWTELHEDYWHNGRCASYMWLTGSVALVLTKHPIRRCANYPTPCGEDEEVLWEPTREDGSYWEPRRFRSMGSAQVYDRTDGKMKSCTPEANPKEGEVMCPYLDAEEDERDGVWINRAPHSSISIRDGADPAAKDLLWDFIVMANLEAAPVVAQDLGPTYLDPFRRSHLTPETRGLYNTAWSDQMYDDLRKEFLYAGSSPNSALPLSIPGVEEYELQMEMTLWQYFLDVGLDCTSKDDCKCRKFKDPTTDICGYGWGFDPDEELWARSRENGGSLNTKEFASSLKQRWDAITAKNGGGRTQINRYRATLGQDPLPTEEGNQWAIPLVIGLASFVGFCLLVAGVGWIYLTYREKKRLQRAHEFQMESTLNEATRAMSSLDYPLQLVRGDEFVAEGTLRRHELLRNQHKLTVLDSLSDVDAFVNAGKHIIFFSHQWTSFTSPDHSGKQFEMMASSLKDLAEQNGWDASLKDTFVWVDYSCIPQANPSTQTLAVRSLAAYSSSATYFIIVSPTVTHGDLDDEICNLETYQTRMWCRAEQVCHTMRNGLDGMFVATGSGLEPVQPDFFKDSLLVFEGELTCCRLEHKGFHMCDRQALVIPLLGLYGELYRTAYEAKKERKSSVQIESVQNYLHQIETQQERVFPRTFKHISWRNNKRTEEELTLFGDLIERMKARVESGTDFVELIDDGKGTASTASLVHGGSSLVHGGSALVHGGSTLVHGGSSIIPVGVPRGSLEKPVGFIRHGSSVGAGSTSSATGSVEMAVPMTEQAP</sequence>
<dbReference type="OrthoDB" id="264015at2759"/>
<evidence type="ECO:0000256" key="5">
    <source>
        <dbReference type="SAM" id="SignalP"/>
    </source>
</evidence>